<dbReference type="SUPFAM" id="SSF48371">
    <property type="entry name" value="ARM repeat"/>
    <property type="match status" value="1"/>
</dbReference>
<dbReference type="InterPro" id="IPR045206">
    <property type="entry name" value="Maestro_heat-like_prot"/>
</dbReference>
<dbReference type="PANTHER" id="PTHR23120:SF0">
    <property type="entry name" value="MAESTRO HEAT-LIKE REPEAT FAMILY MEMBER 1"/>
    <property type="match status" value="1"/>
</dbReference>
<dbReference type="AlphaFoldDB" id="A0A6A4WB34"/>
<comment type="caution">
    <text evidence="3">The sequence shown here is derived from an EMBL/GenBank/DDBJ whole genome shotgun (WGS) entry which is preliminary data.</text>
</comment>
<gene>
    <name evidence="3" type="primary">MROH1_3</name>
    <name evidence="3" type="ORF">FJT64_027293</name>
</gene>
<keyword evidence="4" id="KW-1185">Reference proteome</keyword>
<evidence type="ECO:0000313" key="3">
    <source>
        <dbReference type="EMBL" id="KAF0300152.1"/>
    </source>
</evidence>
<organism evidence="3 4">
    <name type="scientific">Amphibalanus amphitrite</name>
    <name type="common">Striped barnacle</name>
    <name type="synonym">Balanus amphitrite</name>
    <dbReference type="NCBI Taxonomy" id="1232801"/>
    <lineage>
        <taxon>Eukaryota</taxon>
        <taxon>Metazoa</taxon>
        <taxon>Ecdysozoa</taxon>
        <taxon>Arthropoda</taxon>
        <taxon>Crustacea</taxon>
        <taxon>Multicrustacea</taxon>
        <taxon>Cirripedia</taxon>
        <taxon>Thoracica</taxon>
        <taxon>Thoracicalcarea</taxon>
        <taxon>Balanomorpha</taxon>
        <taxon>Balanoidea</taxon>
        <taxon>Balanidae</taxon>
        <taxon>Amphibalaninae</taxon>
        <taxon>Amphibalanus</taxon>
    </lineage>
</organism>
<proteinExistence type="predicted"/>
<dbReference type="Proteomes" id="UP000440578">
    <property type="component" value="Unassembled WGS sequence"/>
</dbReference>
<dbReference type="Pfam" id="PF23227">
    <property type="entry name" value="HEAT_MROH2B_C"/>
    <property type="match status" value="2"/>
</dbReference>
<sequence>MEPSLILTLAISAMTELFSLPELADACGPDVPQLLSRLLLAQAAYVGVFPPVSGAINKNQPAHSFVPNRSAYKLSPFRIASEALLSFLRCVKLTELAEVLTSHCEQPHEDLNRYSDFVIDLSSALVTHSAHLMAPMVKCLAPDLSSMYEAQRIAAVAFYGELVHHRCAGNLSLIETVLTSLSSRLIDSSPVVRRLCLLGLGHISHLDHPGIGQFAQPVMSALLGGLDDREEAGDGIPLQAMTALSGVLKVVSSEQVQHTLIPITIRIRVYFESESVALRSTSLGLFGACSAFCQGGLHDQYMEQAHNNLVSLLIHLNDPEPSVVLACKSSLRQVGPLLDAKGINAMLQKHLIDEGKLQYANFVSDLSKLMPDGALRQGREVQGGRALSFRRRGAGPEGAHVHPEDLAEALRAPGTSPYIYADDTAVLCSGNTIEVARGRAQTAADALVAWAHHNKMLVAGEKTQLLVLSQNARDAVRGTIKVAGKTVQAKDTLVLLGIELDRRLQFGAHCRRLRKRVRPRLAHLRRLGGRSWGLDEDALRTVANGYVRGALEHAAAAWNVEELEPKLHMYIMSLLAHFRSGWTELKGTAALLVAFLLCNLPAEHRSNVKVQPVCSGLKKLLQDSDWHVRSQAAKAISLLHDY</sequence>
<name>A0A6A4WB34_AMPAM</name>
<evidence type="ECO:0000313" key="4">
    <source>
        <dbReference type="Proteomes" id="UP000440578"/>
    </source>
</evidence>
<dbReference type="PANTHER" id="PTHR23120">
    <property type="entry name" value="MAESTRO-RELATED HEAT DOMAIN-CONTAINING"/>
    <property type="match status" value="1"/>
</dbReference>
<dbReference type="OrthoDB" id="1884734at2759"/>
<dbReference type="InterPro" id="IPR011989">
    <property type="entry name" value="ARM-like"/>
</dbReference>
<keyword evidence="1" id="KW-0732">Signal</keyword>
<dbReference type="GO" id="GO:0005737">
    <property type="term" value="C:cytoplasm"/>
    <property type="evidence" value="ECO:0007669"/>
    <property type="project" value="TreeGrafter"/>
</dbReference>
<dbReference type="EMBL" id="VIIS01001289">
    <property type="protein sequence ID" value="KAF0300152.1"/>
    <property type="molecule type" value="Genomic_DNA"/>
</dbReference>
<dbReference type="InterPro" id="IPR055406">
    <property type="entry name" value="HEAT_Maestro"/>
</dbReference>
<evidence type="ECO:0000256" key="1">
    <source>
        <dbReference type="SAM" id="SignalP"/>
    </source>
</evidence>
<feature type="domain" description="Maestro/Maestro-like HEAT-repeats" evidence="2">
    <location>
        <begin position="177"/>
        <end position="370"/>
    </location>
</feature>
<dbReference type="Gene3D" id="1.25.10.10">
    <property type="entry name" value="Leucine-rich Repeat Variant"/>
    <property type="match status" value="2"/>
</dbReference>
<feature type="chain" id="PRO_5025377456" evidence="1">
    <location>
        <begin position="27"/>
        <end position="642"/>
    </location>
</feature>
<protein>
    <submittedName>
        <fullName evidence="3">Maestro heat-like repeat-containing protein family member 1</fullName>
    </submittedName>
</protein>
<dbReference type="InterPro" id="IPR016024">
    <property type="entry name" value="ARM-type_fold"/>
</dbReference>
<feature type="domain" description="Maestro/Maestro-like HEAT-repeats" evidence="2">
    <location>
        <begin position="554"/>
        <end position="640"/>
    </location>
</feature>
<accession>A0A6A4WB34</accession>
<evidence type="ECO:0000259" key="2">
    <source>
        <dbReference type="Pfam" id="PF23227"/>
    </source>
</evidence>
<feature type="signal peptide" evidence="1">
    <location>
        <begin position="1"/>
        <end position="26"/>
    </location>
</feature>
<reference evidence="3 4" key="1">
    <citation type="submission" date="2019-07" db="EMBL/GenBank/DDBJ databases">
        <title>Draft genome assembly of a fouling barnacle, Amphibalanus amphitrite (Darwin, 1854): The first reference genome for Thecostraca.</title>
        <authorList>
            <person name="Kim W."/>
        </authorList>
    </citation>
    <scope>NUCLEOTIDE SEQUENCE [LARGE SCALE GENOMIC DNA]</scope>
    <source>
        <strain evidence="3">SNU_AA5</strain>
        <tissue evidence="3">Soma without cirri and trophi</tissue>
    </source>
</reference>